<dbReference type="AlphaFoldDB" id="A0A7K3M8Z4"/>
<dbReference type="InterPro" id="IPR012341">
    <property type="entry name" value="6hp_glycosidase-like_sf"/>
</dbReference>
<keyword evidence="3" id="KW-1185">Reference proteome</keyword>
<proteinExistence type="predicted"/>
<protein>
    <submittedName>
        <fullName evidence="2">DUF255 domain-containing protein</fullName>
    </submittedName>
</protein>
<dbReference type="PANTHER" id="PTHR42899:SF1">
    <property type="entry name" value="SPERMATOGENESIS-ASSOCIATED PROTEIN 20"/>
    <property type="match status" value="1"/>
</dbReference>
<dbReference type="PANTHER" id="PTHR42899">
    <property type="entry name" value="SPERMATOGENESIS-ASSOCIATED PROTEIN 20"/>
    <property type="match status" value="1"/>
</dbReference>
<evidence type="ECO:0000313" key="2">
    <source>
        <dbReference type="EMBL" id="NDL59821.1"/>
    </source>
</evidence>
<dbReference type="GO" id="GO:0005975">
    <property type="term" value="P:carbohydrate metabolic process"/>
    <property type="evidence" value="ECO:0007669"/>
    <property type="project" value="InterPro"/>
</dbReference>
<dbReference type="InterPro" id="IPR004879">
    <property type="entry name" value="Ssp411-like_TRX"/>
</dbReference>
<sequence length="681" mass="74050">MNRLSSASSPYLLQHQDNPVDWWEWGDEAFAEARRRDTPVLVSVGYAACHWCHVMAHESFEDEIIAAFLNEHFVSIKVDREERPDVDSVYMEAVQALTGQGGWPMTVFVTPEGKPFYAGTYYPPEPRHGMPSFPQVLEAVADAWRHRRDEVDDAAKQIASRLDGPRTVPERPAPSAERLGLAVQRLAATFDQEHGGFGGAPKFPPSMVLEFLLRHHARTGDKNALTMVEQTCERMARGGIYDQLAGGFARYSVDHAWVVPHFEKMLYDNALLLRVYAHLWRSTESPLAERVVRETAEFLLRDLRTPEGAFASALDADAPDPDTGDSAEGASYVWTPAQVYDVLNADDAAWAVRLLNVTEAGTFEHGRSTLQLPTDPDDWQRWARVRATLHAARAERPQPACDDKVVSAWNGLAIAALAEAGALLDERPWIDAAVQCADVLIRVHLDSGGRLRRVSRNGAAGTPSGVLEDYADVAEGFLTLLAVTGDPVWLELSEQLLGTVLAHFADPNGGFFDTADDATDVRLAEVRRPQDPTDNATPSGWSAAAGALLTFSAYTGSARHREAAENALGVYDALAAQAPRFAGWGMTVAEALVSGPVEVAVVGDPADERTRALHAAALRQPSPGAAVVAGDPQEPASAMVPLLRDRPLVDNAPAAYVCRHFVCARPTDDPAELADQISSTP</sequence>
<accession>A0A7K3M8Z4</accession>
<organism evidence="2 3">
    <name type="scientific">Phytoactinopolyspora mesophila</name>
    <dbReference type="NCBI Taxonomy" id="2650750"/>
    <lineage>
        <taxon>Bacteria</taxon>
        <taxon>Bacillati</taxon>
        <taxon>Actinomycetota</taxon>
        <taxon>Actinomycetes</taxon>
        <taxon>Jiangellales</taxon>
        <taxon>Jiangellaceae</taxon>
        <taxon>Phytoactinopolyspora</taxon>
    </lineage>
</organism>
<evidence type="ECO:0000259" key="1">
    <source>
        <dbReference type="Pfam" id="PF03190"/>
    </source>
</evidence>
<dbReference type="SUPFAM" id="SSF48208">
    <property type="entry name" value="Six-hairpin glycosidases"/>
    <property type="match status" value="1"/>
</dbReference>
<dbReference type="Proteomes" id="UP000460435">
    <property type="component" value="Unassembled WGS sequence"/>
</dbReference>
<evidence type="ECO:0000313" key="3">
    <source>
        <dbReference type="Proteomes" id="UP000460435"/>
    </source>
</evidence>
<dbReference type="InterPro" id="IPR024705">
    <property type="entry name" value="Ssp411"/>
</dbReference>
<dbReference type="PIRSF" id="PIRSF006402">
    <property type="entry name" value="UCP006402_thioredoxin"/>
    <property type="match status" value="1"/>
</dbReference>
<dbReference type="RefSeq" id="WP_162452496.1">
    <property type="nucleotide sequence ID" value="NZ_WLZY01000008.1"/>
</dbReference>
<dbReference type="EMBL" id="WLZY01000008">
    <property type="protein sequence ID" value="NDL59821.1"/>
    <property type="molecule type" value="Genomic_DNA"/>
</dbReference>
<dbReference type="Gene3D" id="1.50.10.10">
    <property type="match status" value="1"/>
</dbReference>
<dbReference type="SUPFAM" id="SSF52833">
    <property type="entry name" value="Thioredoxin-like"/>
    <property type="match status" value="1"/>
</dbReference>
<dbReference type="CDD" id="cd02955">
    <property type="entry name" value="SSP411"/>
    <property type="match status" value="1"/>
</dbReference>
<feature type="domain" description="Spermatogenesis-associated protein 20-like TRX" evidence="1">
    <location>
        <begin position="1"/>
        <end position="162"/>
    </location>
</feature>
<dbReference type="Pfam" id="PF03190">
    <property type="entry name" value="Thioredox_DsbH"/>
    <property type="match status" value="1"/>
</dbReference>
<dbReference type="InterPro" id="IPR036249">
    <property type="entry name" value="Thioredoxin-like_sf"/>
</dbReference>
<name>A0A7K3M8Z4_9ACTN</name>
<comment type="caution">
    <text evidence="2">The sequence shown here is derived from an EMBL/GenBank/DDBJ whole genome shotgun (WGS) entry which is preliminary data.</text>
</comment>
<dbReference type="Gene3D" id="3.40.30.10">
    <property type="entry name" value="Glutaredoxin"/>
    <property type="match status" value="1"/>
</dbReference>
<gene>
    <name evidence="2" type="ORF">F7O44_22360</name>
</gene>
<reference evidence="2 3" key="1">
    <citation type="submission" date="2019-11" db="EMBL/GenBank/DDBJ databases">
        <authorList>
            <person name="Li X.-J."/>
            <person name="Feng X.-M."/>
        </authorList>
    </citation>
    <scope>NUCLEOTIDE SEQUENCE [LARGE SCALE GENOMIC DNA]</scope>
    <source>
        <strain evidence="2 3">XMNu-373</strain>
    </source>
</reference>
<dbReference type="InterPro" id="IPR008928">
    <property type="entry name" value="6-hairpin_glycosidase_sf"/>
</dbReference>